<keyword evidence="2" id="KW-0812">Transmembrane</keyword>
<proteinExistence type="inferred from homology"/>
<dbReference type="NCBIfam" id="TIGR00350">
    <property type="entry name" value="lytR_cpsA_psr"/>
    <property type="match status" value="1"/>
</dbReference>
<protein>
    <recommendedName>
        <fullName evidence="3">Phosphotyrosine protein phosphatase I domain-containing protein</fullName>
    </recommendedName>
</protein>
<dbReference type="PANTHER" id="PTHR33392">
    <property type="entry name" value="POLYISOPRENYL-TEICHOIC ACID--PEPTIDOGLYCAN TEICHOIC ACID TRANSFERASE TAGU"/>
    <property type="match status" value="1"/>
</dbReference>
<dbReference type="InterPro" id="IPR050922">
    <property type="entry name" value="LytR/CpsA/Psr_CW_biosynth"/>
</dbReference>
<dbReference type="AlphaFoldDB" id="A0A0A0BWQ9"/>
<feature type="transmembrane region" description="Helical" evidence="2">
    <location>
        <begin position="227"/>
        <end position="251"/>
    </location>
</feature>
<keyword evidence="2" id="KW-0472">Membrane</keyword>
<dbReference type="PANTHER" id="PTHR33392:SF6">
    <property type="entry name" value="POLYISOPRENYL-TEICHOIC ACID--PEPTIDOGLYCAN TEICHOIC ACID TRANSFERASE TAGU"/>
    <property type="match status" value="1"/>
</dbReference>
<sequence length="551" mass="57067">MHPTPGVPPTTAPPVRPFAVLVVGSTNTCRSPAVERFLRARLADDGVLVSSAATSLPPDEPVPEPVAALLAQLDDDAPPHEPRLVDPESVRRADLVLAVDREQRAAAVRLAPGALRRTFTVRELARVARFLGPGALPDGDVRARMAALVSAAEPYRGPTAPDDLADDDLLDPDGLDERAWARSLADARAAVDEITRTVAPGPLAEEAPVLLVPPRAPAVRPRRRARAVALVVVAALGVLVIAVTAGAAVLLDRIDDRIERFPDPFAGLTARPEAPPVEEGDEQAVTVLVLGSTGGASADPSQWAAAAAETDVVMLARIAADRGSAQLVTMPPDLWVDVPGSGQTALRSALGSGGPSAAVRTVEALTDVRVDHVALTDAQTFADVTDALGGVDLDVEADVVVNGRVVVGAGPQRLGGTQALAWAGTTTDPAVRAEHQQLWLRAILDRLTDPDTRQDPTRWLRLLGVVSGSVAVDEGLDRGTLVGLLGSLRGMGPDDVDVVAAPTTTGTTGAGSPVLVPDPEPFAALMEALRTDTLGEHLDAPDGQLSEGSSG</sequence>
<evidence type="ECO:0000259" key="3">
    <source>
        <dbReference type="SMART" id="SM00226"/>
    </source>
</evidence>
<dbReference type="InterPro" id="IPR036196">
    <property type="entry name" value="Ptyr_pPase_sf"/>
</dbReference>
<dbReference type="Gene3D" id="3.40.50.2300">
    <property type="match status" value="1"/>
</dbReference>
<feature type="domain" description="Phosphotyrosine protein phosphatase I" evidence="3">
    <location>
        <begin position="18"/>
        <end position="158"/>
    </location>
</feature>
<dbReference type="SUPFAM" id="SSF52788">
    <property type="entry name" value="Phosphotyrosine protein phosphatases I"/>
    <property type="match status" value="1"/>
</dbReference>
<dbReference type="RefSeq" id="WP_052425734.1">
    <property type="nucleotide sequence ID" value="NZ_AXCY01000001.1"/>
</dbReference>
<evidence type="ECO:0000256" key="1">
    <source>
        <dbReference type="ARBA" id="ARBA00006068"/>
    </source>
</evidence>
<dbReference type="InterPro" id="IPR004474">
    <property type="entry name" value="LytR_CpsA_psr"/>
</dbReference>
<organism evidence="4 5">
    <name type="scientific">Cellulomonas carbonis T26</name>
    <dbReference type="NCBI Taxonomy" id="947969"/>
    <lineage>
        <taxon>Bacteria</taxon>
        <taxon>Bacillati</taxon>
        <taxon>Actinomycetota</taxon>
        <taxon>Actinomycetes</taxon>
        <taxon>Micrococcales</taxon>
        <taxon>Cellulomonadaceae</taxon>
        <taxon>Cellulomonas</taxon>
    </lineage>
</organism>
<keyword evidence="5" id="KW-1185">Reference proteome</keyword>
<comment type="similarity">
    <text evidence="1">Belongs to the LytR/CpsA/Psr (LCP) family.</text>
</comment>
<evidence type="ECO:0000313" key="5">
    <source>
        <dbReference type="Proteomes" id="UP000029839"/>
    </source>
</evidence>
<dbReference type="SMART" id="SM00226">
    <property type="entry name" value="LMWPc"/>
    <property type="match status" value="1"/>
</dbReference>
<keyword evidence="2" id="KW-1133">Transmembrane helix</keyword>
<evidence type="ECO:0000313" key="4">
    <source>
        <dbReference type="EMBL" id="KGM12808.1"/>
    </source>
</evidence>
<evidence type="ECO:0000256" key="2">
    <source>
        <dbReference type="SAM" id="Phobius"/>
    </source>
</evidence>
<dbReference type="Pfam" id="PF03816">
    <property type="entry name" value="LytR_cpsA_psr"/>
    <property type="match status" value="1"/>
</dbReference>
<gene>
    <name evidence="4" type="ORF">N868_00035</name>
</gene>
<reference evidence="4 5" key="2">
    <citation type="journal article" date="2015" name="Stand. Genomic Sci.">
        <title>Draft genome sequence of Cellulomonas carbonis T26(T) and comparative analysis of six Cellulomonas genomes.</title>
        <authorList>
            <person name="Zhuang W."/>
            <person name="Zhang S."/>
            <person name="Xia X."/>
            <person name="Wang G."/>
        </authorList>
    </citation>
    <scope>NUCLEOTIDE SEQUENCE [LARGE SCALE GENOMIC DNA]</scope>
    <source>
        <strain evidence="4 5">T26</strain>
    </source>
</reference>
<dbReference type="Pfam" id="PF01451">
    <property type="entry name" value="LMWPc"/>
    <property type="match status" value="1"/>
</dbReference>
<accession>A0A0A0BWQ9</accession>
<reference evidence="4 5" key="1">
    <citation type="submission" date="2013-08" db="EMBL/GenBank/DDBJ databases">
        <title>Genome sequencing of Cellulomonas carbonis T26.</title>
        <authorList>
            <person name="Chen F."/>
            <person name="Li Y."/>
            <person name="Wang G."/>
        </authorList>
    </citation>
    <scope>NUCLEOTIDE SEQUENCE [LARGE SCALE GENOMIC DNA]</scope>
    <source>
        <strain evidence="4 5">T26</strain>
    </source>
</reference>
<dbReference type="InterPro" id="IPR023485">
    <property type="entry name" value="Ptyr_pPase"/>
</dbReference>
<dbReference type="Proteomes" id="UP000029839">
    <property type="component" value="Unassembled WGS sequence"/>
</dbReference>
<dbReference type="Gene3D" id="3.40.630.190">
    <property type="entry name" value="LCP protein"/>
    <property type="match status" value="1"/>
</dbReference>
<comment type="caution">
    <text evidence="4">The sequence shown here is derived from an EMBL/GenBank/DDBJ whole genome shotgun (WGS) entry which is preliminary data.</text>
</comment>
<dbReference type="EMBL" id="AXCY01000001">
    <property type="protein sequence ID" value="KGM12808.1"/>
    <property type="molecule type" value="Genomic_DNA"/>
</dbReference>
<dbReference type="OrthoDB" id="9782542at2"/>
<name>A0A0A0BWQ9_9CELL</name>